<evidence type="ECO:0000313" key="3">
    <source>
        <dbReference type="Proteomes" id="UP000283210"/>
    </source>
</evidence>
<protein>
    <submittedName>
        <fullName evidence="2">Uncharacterized protein</fullName>
    </submittedName>
</protein>
<gene>
    <name evidence="2" type="ORF">OJAV_G00013590</name>
</gene>
<evidence type="ECO:0000256" key="1">
    <source>
        <dbReference type="SAM" id="MobiDB-lite"/>
    </source>
</evidence>
<dbReference type="EMBL" id="CM012438">
    <property type="protein sequence ID" value="RVE75114.1"/>
    <property type="molecule type" value="Genomic_DNA"/>
</dbReference>
<name>A0A437DKM8_ORYJA</name>
<reference evidence="2 3" key="2">
    <citation type="submission" date="2019-01" db="EMBL/GenBank/DDBJ databases">
        <title>A chromosome length genome reference of the Java medaka (oryzias javanicus).</title>
        <authorList>
            <person name="Herpin A."/>
            <person name="Takehana Y."/>
            <person name="Naruse K."/>
            <person name="Ansai S."/>
            <person name="Kawaguchi M."/>
        </authorList>
    </citation>
    <scope>NUCLEOTIDE SEQUENCE [LARGE SCALE GENOMIC DNA]</scope>
    <source>
        <strain evidence="2">RS831</strain>
        <tissue evidence="2">Whole body</tissue>
    </source>
</reference>
<sequence>MPASASSCRLKCSTCCPAHLCCLVSITGELYLVQSLICVAVAFTCSMPPSGGRRGEVQLPLSHTAIRLHSPKPEKKHKRRVDQWRSS</sequence>
<organism evidence="2 3">
    <name type="scientific">Oryzias javanicus</name>
    <name type="common">Javanese ricefish</name>
    <name type="synonym">Aplocheilus javanicus</name>
    <dbReference type="NCBI Taxonomy" id="123683"/>
    <lineage>
        <taxon>Eukaryota</taxon>
        <taxon>Metazoa</taxon>
        <taxon>Chordata</taxon>
        <taxon>Craniata</taxon>
        <taxon>Vertebrata</taxon>
        <taxon>Euteleostomi</taxon>
        <taxon>Actinopterygii</taxon>
        <taxon>Neopterygii</taxon>
        <taxon>Teleostei</taxon>
        <taxon>Neoteleostei</taxon>
        <taxon>Acanthomorphata</taxon>
        <taxon>Ovalentaria</taxon>
        <taxon>Atherinomorphae</taxon>
        <taxon>Beloniformes</taxon>
        <taxon>Adrianichthyidae</taxon>
        <taxon>Oryziinae</taxon>
        <taxon>Oryzias</taxon>
    </lineage>
</organism>
<dbReference type="Proteomes" id="UP000283210">
    <property type="component" value="Chromosome 2"/>
</dbReference>
<keyword evidence="3" id="KW-1185">Reference proteome</keyword>
<feature type="region of interest" description="Disordered" evidence="1">
    <location>
        <begin position="68"/>
        <end position="87"/>
    </location>
</feature>
<proteinExistence type="predicted"/>
<reference evidence="2 3" key="1">
    <citation type="submission" date="2018-11" db="EMBL/GenBank/DDBJ databases">
        <authorList>
            <person name="Lopez-Roques C."/>
            <person name="Donnadieu C."/>
            <person name="Bouchez O."/>
            <person name="Klopp C."/>
            <person name="Cabau C."/>
            <person name="Zahm M."/>
        </authorList>
    </citation>
    <scope>NUCLEOTIDE SEQUENCE [LARGE SCALE GENOMIC DNA]</scope>
    <source>
        <strain evidence="2">RS831</strain>
        <tissue evidence="2">Whole body</tissue>
    </source>
</reference>
<evidence type="ECO:0000313" key="2">
    <source>
        <dbReference type="EMBL" id="RVE75114.1"/>
    </source>
</evidence>
<accession>A0A437DKM8</accession>
<dbReference type="AlphaFoldDB" id="A0A437DKM8"/>